<comment type="caution">
    <text evidence="1">The sequence shown here is derived from an EMBL/GenBank/DDBJ whole genome shotgun (WGS) entry which is preliminary data.</text>
</comment>
<proteinExistence type="predicted"/>
<reference evidence="1 2" key="1">
    <citation type="submission" date="2014-02" db="EMBL/GenBank/DDBJ databases">
        <title>Expanding our view of genomic diversity in Candidatus Accumulibacter clades.</title>
        <authorList>
            <person name="Skennerton C.T."/>
            <person name="Barr J.J."/>
            <person name="Slater F.R."/>
            <person name="Bond P.L."/>
            <person name="Tyson G.W."/>
        </authorList>
    </citation>
    <scope>NUCLEOTIDE SEQUENCE [LARGE SCALE GENOMIC DNA]</scope>
    <source>
        <strain evidence="2">BA-91</strain>
    </source>
</reference>
<dbReference type="EMBL" id="JDVG02000035">
    <property type="protein sequence ID" value="KFB74438.1"/>
    <property type="molecule type" value="Genomic_DNA"/>
</dbReference>
<sequence length="176" mass="19335">MKELLRPDHAGQRLAQDAGVLTAAVRLQVLVEDRRFGLALDEDHLLLVEWRLPFAAYQRQFDAHRLSGGRGQHVPRRKPRAGPGGIHCRQLAVDHVTMESVLDIGHRIGVLPQTFGVAFVFAVERLGRLLSIEEVGAERLLFGAHGPLRATGRGGRGQQRFAHRFGGAPFVHAGAP</sequence>
<name>A0A080LZS6_9PROT</name>
<dbReference type="Proteomes" id="UP000020077">
    <property type="component" value="Unassembled WGS sequence"/>
</dbReference>
<accession>A0A080LZS6</accession>
<dbReference type="AlphaFoldDB" id="A0A080LZS6"/>
<protein>
    <submittedName>
        <fullName evidence="1">Uncharacterized protein</fullName>
    </submittedName>
</protein>
<gene>
    <name evidence="1" type="ORF">AW09_000257</name>
</gene>
<evidence type="ECO:0000313" key="2">
    <source>
        <dbReference type="Proteomes" id="UP000020077"/>
    </source>
</evidence>
<organism evidence="1 2">
    <name type="scientific">Candidatus Accumulibacter phosphatis</name>
    <dbReference type="NCBI Taxonomy" id="327160"/>
    <lineage>
        <taxon>Bacteria</taxon>
        <taxon>Pseudomonadati</taxon>
        <taxon>Pseudomonadota</taxon>
        <taxon>Betaproteobacteria</taxon>
        <taxon>Candidatus Accumulibacter</taxon>
    </lineage>
</organism>
<evidence type="ECO:0000313" key="1">
    <source>
        <dbReference type="EMBL" id="KFB74438.1"/>
    </source>
</evidence>